<evidence type="ECO:0000313" key="5">
    <source>
        <dbReference type="Proteomes" id="UP000442469"/>
    </source>
</evidence>
<accession>A0A091A2W8</accession>
<dbReference type="PROSITE" id="PS51677">
    <property type="entry name" value="NODB"/>
    <property type="match status" value="1"/>
</dbReference>
<dbReference type="EMBL" id="WNZZ01000003">
    <property type="protein sequence ID" value="MUG21944.1"/>
    <property type="molecule type" value="Genomic_DNA"/>
</dbReference>
<evidence type="ECO:0000313" key="4">
    <source>
        <dbReference type="Proteomes" id="UP000029278"/>
    </source>
</evidence>
<organism evidence="2 4">
    <name type="scientific">Paenibacillus macerans</name>
    <name type="common">Bacillus macerans</name>
    <dbReference type="NCBI Taxonomy" id="44252"/>
    <lineage>
        <taxon>Bacteria</taxon>
        <taxon>Bacillati</taxon>
        <taxon>Bacillota</taxon>
        <taxon>Bacilli</taxon>
        <taxon>Bacillales</taxon>
        <taxon>Paenibacillaceae</taxon>
        <taxon>Paenibacillus</taxon>
    </lineage>
</organism>
<dbReference type="GO" id="GO:0005975">
    <property type="term" value="P:carbohydrate metabolic process"/>
    <property type="evidence" value="ECO:0007669"/>
    <property type="project" value="InterPro"/>
</dbReference>
<dbReference type="GeneID" id="77011669"/>
<dbReference type="Proteomes" id="UP000442469">
    <property type="component" value="Unassembled WGS sequence"/>
</dbReference>
<dbReference type="RefSeq" id="WP_051985284.1">
    <property type="nucleotide sequence ID" value="NZ_BGML01000011.1"/>
</dbReference>
<evidence type="ECO:0000313" key="3">
    <source>
        <dbReference type="EMBL" id="MUG21944.1"/>
    </source>
</evidence>
<evidence type="ECO:0000313" key="2">
    <source>
        <dbReference type="EMBL" id="KFN10621.1"/>
    </source>
</evidence>
<dbReference type="HOGENOM" id="CLU_021264_0_2_9"/>
<evidence type="ECO:0000259" key="1">
    <source>
        <dbReference type="PROSITE" id="PS51677"/>
    </source>
</evidence>
<proteinExistence type="predicted"/>
<dbReference type="InterPro" id="IPR002509">
    <property type="entry name" value="NODB_dom"/>
</dbReference>
<sequence>MRRNHLLFRLLVLAGFVIALIYAAIPTHLSGKSTVETAVPSLVANPIEQKQPVYLPVPAPASAPKSKKVVALTFDDGPDGKYTGKVLDILREQKVKGTFFVIGERVKQYPEVLERIVSEGHALGNHSWSHRNLAKISEKEMREEITKTDEAINEVVGFVPVLMRPPYGAKSDRVEEEIDLLGHAMALWNVDPRDWDGASASDILETVKSGPEEEVTILMHSSGGRGGDLSNTIKALPEIIDYYKSNGYVFVTVPELKGLESQAIGKDE</sequence>
<comment type="caution">
    <text evidence="2">The sequence shown here is derived from an EMBL/GenBank/DDBJ whole genome shotgun (WGS) entry which is preliminary data.</text>
</comment>
<dbReference type="InterPro" id="IPR011330">
    <property type="entry name" value="Glyco_hydro/deAcase_b/a-brl"/>
</dbReference>
<dbReference type="AlphaFoldDB" id="A0A091A2W8"/>
<dbReference type="PATRIC" id="fig|44252.3.peg.1378"/>
<name>A0A091A2W8_PAEMA</name>
<dbReference type="Proteomes" id="UP000029278">
    <property type="component" value="Unassembled WGS sequence"/>
</dbReference>
<dbReference type="Gene3D" id="3.20.20.370">
    <property type="entry name" value="Glycoside hydrolase/deacetylase"/>
    <property type="match status" value="1"/>
</dbReference>
<dbReference type="STRING" id="44252.DJ90_921"/>
<dbReference type="SUPFAM" id="SSF88713">
    <property type="entry name" value="Glycoside hydrolase/deacetylase"/>
    <property type="match status" value="1"/>
</dbReference>
<dbReference type="CDD" id="cd10917">
    <property type="entry name" value="CE4_NodB_like_6s_7s"/>
    <property type="match status" value="1"/>
</dbReference>
<keyword evidence="4" id="KW-1185">Reference proteome</keyword>
<dbReference type="EMBL" id="JMQA01000018">
    <property type="protein sequence ID" value="KFN10621.1"/>
    <property type="molecule type" value="Genomic_DNA"/>
</dbReference>
<dbReference type="GO" id="GO:0016810">
    <property type="term" value="F:hydrolase activity, acting on carbon-nitrogen (but not peptide) bonds"/>
    <property type="evidence" value="ECO:0007669"/>
    <property type="project" value="InterPro"/>
</dbReference>
<dbReference type="PANTHER" id="PTHR10587">
    <property type="entry name" value="GLYCOSYL TRANSFERASE-RELATED"/>
    <property type="match status" value="1"/>
</dbReference>
<reference evidence="3 5" key="2">
    <citation type="submission" date="2019-11" db="EMBL/GenBank/DDBJ databases">
        <title>Draft genome sequences of five Paenibacillus species of dairy origin.</title>
        <authorList>
            <person name="Olajide A.M."/>
            <person name="Chen S."/>
            <person name="Lapointe G."/>
        </authorList>
    </citation>
    <scope>NUCLEOTIDE SEQUENCE [LARGE SCALE GENOMIC DNA]</scope>
    <source>
        <strain evidence="3 5">3CT49</strain>
    </source>
</reference>
<dbReference type="Pfam" id="PF01522">
    <property type="entry name" value="Polysacc_deac_1"/>
    <property type="match status" value="1"/>
</dbReference>
<gene>
    <name evidence="2" type="ORF">DJ90_921</name>
    <name evidence="3" type="ORF">GNQ08_05810</name>
</gene>
<reference evidence="2 4" key="1">
    <citation type="submission" date="2014-04" db="EMBL/GenBank/DDBJ databases">
        <authorList>
            <person name="Bishop-Lilly K.A."/>
            <person name="Broomall S.M."/>
            <person name="Chain P.S."/>
            <person name="Chertkov O."/>
            <person name="Coyne S.R."/>
            <person name="Daligault H.E."/>
            <person name="Davenport K.W."/>
            <person name="Erkkila T."/>
            <person name="Frey K.G."/>
            <person name="Gibbons H.S."/>
            <person name="Gu W."/>
            <person name="Jaissle J."/>
            <person name="Johnson S.L."/>
            <person name="Koroleva G.I."/>
            <person name="Ladner J.T."/>
            <person name="Lo C.-C."/>
            <person name="Minogue T.D."/>
            <person name="Munk C."/>
            <person name="Palacios G.F."/>
            <person name="Redden C.L."/>
            <person name="Rosenzweig C.N."/>
            <person name="Scholz M.B."/>
            <person name="Teshima H."/>
            <person name="Xu Y."/>
        </authorList>
    </citation>
    <scope>NUCLEOTIDE SEQUENCE [LARGE SCALE GENOMIC DNA]</scope>
    <source>
        <strain evidence="2 4">8244</strain>
    </source>
</reference>
<dbReference type="InterPro" id="IPR050248">
    <property type="entry name" value="Polysacc_deacetylase_ArnD"/>
</dbReference>
<protein>
    <submittedName>
        <fullName evidence="2">Polysaccharide deacetylase family protein</fullName>
    </submittedName>
</protein>
<dbReference type="OrthoDB" id="2649545at2"/>
<feature type="domain" description="NodB homology" evidence="1">
    <location>
        <begin position="68"/>
        <end position="251"/>
    </location>
</feature>